<keyword evidence="2" id="KW-1185">Reference proteome</keyword>
<evidence type="ECO:0000313" key="2">
    <source>
        <dbReference type="Proteomes" id="UP001595711"/>
    </source>
</evidence>
<dbReference type="Pfam" id="PF07310">
    <property type="entry name" value="PAS_5"/>
    <property type="match status" value="1"/>
</dbReference>
<reference evidence="2" key="1">
    <citation type="journal article" date="2019" name="Int. J. Syst. Evol. Microbiol.">
        <title>The Global Catalogue of Microorganisms (GCM) 10K type strain sequencing project: providing services to taxonomists for standard genome sequencing and annotation.</title>
        <authorList>
            <consortium name="The Broad Institute Genomics Platform"/>
            <consortium name="The Broad Institute Genome Sequencing Center for Infectious Disease"/>
            <person name="Wu L."/>
            <person name="Ma J."/>
        </authorList>
    </citation>
    <scope>NUCLEOTIDE SEQUENCE [LARGE SCALE GENOMIC DNA]</scope>
    <source>
        <strain evidence="2">KCTC 42182</strain>
    </source>
</reference>
<name>A0ABV7VEA8_9PROT</name>
<sequence length="210" mass="23216">MNRIIQSLLHGETGKIVPILPAPTPAPGRGAPGTAPANDMLSADSRKLFEAWQGWRGDRLLPRRADMDLVSISRLMPRLAVVDVKAPDNALFRLAGTEIEHHFGERLTGRSYIRMVPAERRQRRGDLLWRIAMQPCAVVQHVACDWQSGRHGVVEVFGVPLLADRDGEPVQILGVVSRLPPLIWDAKDCIIAMHSVTMRFIDIGAGLPAF</sequence>
<dbReference type="EMBL" id="JBHRYJ010000001">
    <property type="protein sequence ID" value="MFC3675490.1"/>
    <property type="molecule type" value="Genomic_DNA"/>
</dbReference>
<dbReference type="RefSeq" id="WP_379724167.1">
    <property type="nucleotide sequence ID" value="NZ_JBHRYJ010000001.1"/>
</dbReference>
<comment type="caution">
    <text evidence="1">The sequence shown here is derived from an EMBL/GenBank/DDBJ whole genome shotgun (WGS) entry which is preliminary data.</text>
</comment>
<protein>
    <submittedName>
        <fullName evidence="1">PAS domain-containing protein</fullName>
    </submittedName>
</protein>
<accession>A0ABV7VEA8</accession>
<proteinExistence type="predicted"/>
<evidence type="ECO:0000313" key="1">
    <source>
        <dbReference type="EMBL" id="MFC3675490.1"/>
    </source>
</evidence>
<organism evidence="1 2">
    <name type="scientific">Ferrovibrio xuzhouensis</name>
    <dbReference type="NCBI Taxonomy" id="1576914"/>
    <lineage>
        <taxon>Bacteria</taxon>
        <taxon>Pseudomonadati</taxon>
        <taxon>Pseudomonadota</taxon>
        <taxon>Alphaproteobacteria</taxon>
        <taxon>Rhodospirillales</taxon>
        <taxon>Rhodospirillaceae</taxon>
        <taxon>Ferrovibrio</taxon>
    </lineage>
</organism>
<gene>
    <name evidence="1" type="ORF">ACFOOQ_08045</name>
</gene>
<dbReference type="InterPro" id="IPR009922">
    <property type="entry name" value="DUF1457"/>
</dbReference>
<dbReference type="Proteomes" id="UP001595711">
    <property type="component" value="Unassembled WGS sequence"/>
</dbReference>